<evidence type="ECO:0000256" key="5">
    <source>
        <dbReference type="ARBA" id="ARBA00023180"/>
    </source>
</evidence>
<feature type="compositionally biased region" description="Low complexity" evidence="10">
    <location>
        <begin position="280"/>
        <end position="292"/>
    </location>
</feature>
<keyword evidence="4 9" id="KW-0136">Cellulose degradation</keyword>
<evidence type="ECO:0000313" key="13">
    <source>
        <dbReference type="Proteomes" id="UP000091956"/>
    </source>
</evidence>
<keyword evidence="5" id="KW-0325">Glycoprotein</keyword>
<dbReference type="AlphaFoldDB" id="A0A1B8G656"/>
<dbReference type="PANTHER" id="PTHR33753">
    <property type="entry name" value="1,4-BETA-D-GLUCAN CELLOBIOHYDROLASE B"/>
    <property type="match status" value="1"/>
</dbReference>
<evidence type="ECO:0000256" key="3">
    <source>
        <dbReference type="ARBA" id="ARBA00022801"/>
    </source>
</evidence>
<feature type="region of interest" description="Disordered" evidence="10">
    <location>
        <begin position="280"/>
        <end position="301"/>
    </location>
</feature>
<gene>
    <name evidence="12" type="ORF">VE01_10684</name>
</gene>
<keyword evidence="8 9" id="KW-0624">Polysaccharide degradation</keyword>
<organism evidence="12 13">
    <name type="scientific">Pseudogymnoascus verrucosus</name>
    <dbReference type="NCBI Taxonomy" id="342668"/>
    <lineage>
        <taxon>Eukaryota</taxon>
        <taxon>Fungi</taxon>
        <taxon>Dikarya</taxon>
        <taxon>Ascomycota</taxon>
        <taxon>Pezizomycotina</taxon>
        <taxon>Leotiomycetes</taxon>
        <taxon>Thelebolales</taxon>
        <taxon>Thelebolaceae</taxon>
        <taxon>Pseudogymnoascus</taxon>
    </lineage>
</organism>
<evidence type="ECO:0000256" key="1">
    <source>
        <dbReference type="ARBA" id="ARBA00000966"/>
    </source>
</evidence>
<dbReference type="STRING" id="342668.A0A1B8G656"/>
<comment type="similarity">
    <text evidence="2 9">Belongs to the glycosyl hydrolase 7 (cellulase C) family.</text>
</comment>
<keyword evidence="6" id="KW-0119">Carbohydrate metabolism</keyword>
<keyword evidence="13" id="KW-1185">Reference proteome</keyword>
<evidence type="ECO:0000256" key="8">
    <source>
        <dbReference type="ARBA" id="ARBA00023326"/>
    </source>
</evidence>
<dbReference type="RefSeq" id="XP_018125050.1">
    <property type="nucleotide sequence ID" value="XM_018280077.2"/>
</dbReference>
<dbReference type="GO" id="GO:0030245">
    <property type="term" value="P:cellulose catabolic process"/>
    <property type="evidence" value="ECO:0007669"/>
    <property type="project" value="UniProtKB-KW"/>
</dbReference>
<keyword evidence="11" id="KW-0732">Signal</keyword>
<dbReference type="GeneID" id="28844070"/>
<feature type="chain" id="PRO_5008608331" description="Glucanase" evidence="11">
    <location>
        <begin position="20"/>
        <end position="325"/>
    </location>
</feature>
<sequence length="325" mass="34195">MAQKLVFTALAAILPLVAAQQIGTQTPEVHPKLPTWKCTTGGGCVQQDTSIVLDWGYHPIHKVNSQTSCTTSSGVDATLCPNEVTCAANCAIEGANYAGSGVTTSGNAVTLKQYVQNNGVTTNASPRIYLLGSDGNYEMLHLLGQELRFDVDASTLGNSCDSSGCGFNPYAQGLHNYYGNGGTVDTLKPITVITQFYTNDNTQTGTLTEIRRLYIQNGKVIQNAVTSSGMDSIKAAWCSSSDAAAARLGGLTTMGQALGRGMVLIFSIWNDAGQHMSWLDSGSSGPCSSSEGNPTNIQQQTPGTYVTFSNIRWGDIGSTFSESGG</sequence>
<dbReference type="Proteomes" id="UP000091956">
    <property type="component" value="Unassembled WGS sequence"/>
</dbReference>
<name>A0A1B8G656_9PEZI</name>
<keyword evidence="3 9" id="KW-0378">Hydrolase</keyword>
<dbReference type="GO" id="GO:0008810">
    <property type="term" value="F:cellulase activity"/>
    <property type="evidence" value="ECO:0007669"/>
    <property type="project" value="UniProtKB-EC"/>
</dbReference>
<keyword evidence="7 9" id="KW-0326">Glycosidase</keyword>
<dbReference type="Gene3D" id="2.70.100.10">
    <property type="entry name" value="Glycoside hydrolase, family 7, domain"/>
    <property type="match status" value="2"/>
</dbReference>
<evidence type="ECO:0000256" key="6">
    <source>
        <dbReference type="ARBA" id="ARBA00023277"/>
    </source>
</evidence>
<dbReference type="EC" id="3.2.1.-" evidence="9"/>
<comment type="catalytic activity">
    <reaction evidence="1">
        <text>Endohydrolysis of (1-&gt;4)-beta-D-glucosidic linkages in cellulose, lichenin and cereal beta-D-glucans.</text>
        <dbReference type="EC" id="3.2.1.4"/>
    </reaction>
</comment>
<dbReference type="InterPro" id="IPR013320">
    <property type="entry name" value="ConA-like_dom_sf"/>
</dbReference>
<evidence type="ECO:0000313" key="12">
    <source>
        <dbReference type="EMBL" id="OBT91317.1"/>
    </source>
</evidence>
<evidence type="ECO:0000256" key="9">
    <source>
        <dbReference type="RuleBase" id="RU361164"/>
    </source>
</evidence>
<feature type="signal peptide" evidence="11">
    <location>
        <begin position="1"/>
        <end position="19"/>
    </location>
</feature>
<accession>A0A1B8G656</accession>
<dbReference type="SUPFAM" id="SSF49899">
    <property type="entry name" value="Concanavalin A-like lectins/glucanases"/>
    <property type="match status" value="1"/>
</dbReference>
<reference evidence="12 13" key="1">
    <citation type="submission" date="2016-03" db="EMBL/GenBank/DDBJ databases">
        <title>Comparative genomics of Pseudogymnoascus destructans, the fungus causing white-nose syndrome of bats.</title>
        <authorList>
            <person name="Palmer J.M."/>
            <person name="Drees K.P."/>
            <person name="Foster J.T."/>
            <person name="Lindner D.L."/>
        </authorList>
    </citation>
    <scope>NUCLEOTIDE SEQUENCE [LARGE SCALE GENOMIC DNA]</scope>
    <source>
        <strain evidence="12 13">UAMH 10579</strain>
    </source>
</reference>
<dbReference type="EMBL" id="KV460309">
    <property type="protein sequence ID" value="OBT91317.1"/>
    <property type="molecule type" value="Genomic_DNA"/>
</dbReference>
<evidence type="ECO:0000256" key="10">
    <source>
        <dbReference type="SAM" id="MobiDB-lite"/>
    </source>
</evidence>
<dbReference type="PRINTS" id="PR00734">
    <property type="entry name" value="GLHYDRLASE7"/>
</dbReference>
<evidence type="ECO:0000256" key="2">
    <source>
        <dbReference type="ARBA" id="ARBA00006044"/>
    </source>
</evidence>
<dbReference type="InterPro" id="IPR037019">
    <property type="entry name" value="Glyco_hydro_7_sf"/>
</dbReference>
<evidence type="ECO:0000256" key="4">
    <source>
        <dbReference type="ARBA" id="ARBA00023001"/>
    </source>
</evidence>
<protein>
    <recommendedName>
        <fullName evidence="9">Glucanase</fullName>
        <ecNumber evidence="9">3.2.1.-</ecNumber>
    </recommendedName>
</protein>
<evidence type="ECO:0000256" key="7">
    <source>
        <dbReference type="ARBA" id="ARBA00023295"/>
    </source>
</evidence>
<dbReference type="PANTHER" id="PTHR33753:SF1">
    <property type="entry name" value="ENDO-BETA-1,4-GLUCANASE CELB"/>
    <property type="match status" value="1"/>
</dbReference>
<proteinExistence type="inferred from homology"/>
<dbReference type="InterPro" id="IPR001722">
    <property type="entry name" value="Glyco_hydro_7"/>
</dbReference>
<dbReference type="Pfam" id="PF00840">
    <property type="entry name" value="Glyco_hydro_7"/>
    <property type="match status" value="2"/>
</dbReference>
<evidence type="ECO:0000256" key="11">
    <source>
        <dbReference type="SAM" id="SignalP"/>
    </source>
</evidence>
<reference evidence="13" key="2">
    <citation type="journal article" date="2018" name="Nat. Commun.">
        <title>Extreme sensitivity to ultraviolet light in the fungal pathogen causing white-nose syndrome of bats.</title>
        <authorList>
            <person name="Palmer J.M."/>
            <person name="Drees K.P."/>
            <person name="Foster J.T."/>
            <person name="Lindner D.L."/>
        </authorList>
    </citation>
    <scope>NUCLEOTIDE SEQUENCE [LARGE SCALE GENOMIC DNA]</scope>
    <source>
        <strain evidence="13">UAMH 10579</strain>
    </source>
</reference>